<reference evidence="5" key="1">
    <citation type="submission" date="2010-05" db="EMBL/GenBank/DDBJ databases">
        <title>The genome sequence of Magnaporthe poae strain ATCC 64411.</title>
        <authorList>
            <person name="Ma L.-J."/>
            <person name="Dead R."/>
            <person name="Young S."/>
            <person name="Zeng Q."/>
            <person name="Koehrsen M."/>
            <person name="Alvarado L."/>
            <person name="Berlin A."/>
            <person name="Chapman S.B."/>
            <person name="Chen Z."/>
            <person name="Freedman E."/>
            <person name="Gellesch M."/>
            <person name="Goldberg J."/>
            <person name="Griggs A."/>
            <person name="Gujja S."/>
            <person name="Heilman E.R."/>
            <person name="Heiman D."/>
            <person name="Hepburn T."/>
            <person name="Howarth C."/>
            <person name="Jen D."/>
            <person name="Larson L."/>
            <person name="Mehta T."/>
            <person name="Neiman D."/>
            <person name="Pearson M."/>
            <person name="Roberts A."/>
            <person name="Saif S."/>
            <person name="Shea T."/>
            <person name="Shenoy N."/>
            <person name="Sisk P."/>
            <person name="Stolte C."/>
            <person name="Sykes S."/>
            <person name="Walk T."/>
            <person name="White J."/>
            <person name="Yandava C."/>
            <person name="Haas B."/>
            <person name="Nusbaum C."/>
            <person name="Birren B."/>
        </authorList>
    </citation>
    <scope>NUCLEOTIDE SEQUENCE [LARGE SCALE GENOMIC DNA]</scope>
    <source>
        <strain evidence="5">ATCC 64411 / 73-15</strain>
    </source>
</reference>
<dbReference type="OrthoDB" id="3836772at2759"/>
<reference evidence="4" key="5">
    <citation type="submission" date="2015-06" db="UniProtKB">
        <authorList>
            <consortium name="EnsemblFungi"/>
        </authorList>
    </citation>
    <scope>IDENTIFICATION</scope>
    <source>
        <strain evidence="4">ATCC 64411</strain>
    </source>
</reference>
<dbReference type="VEuPathDB" id="FungiDB:MAPG_08999"/>
<organism evidence="4 5">
    <name type="scientific">Magnaporthiopsis poae (strain ATCC 64411 / 73-15)</name>
    <name type="common">Kentucky bluegrass fungus</name>
    <name type="synonym">Magnaporthe poae</name>
    <dbReference type="NCBI Taxonomy" id="644358"/>
    <lineage>
        <taxon>Eukaryota</taxon>
        <taxon>Fungi</taxon>
        <taxon>Dikarya</taxon>
        <taxon>Ascomycota</taxon>
        <taxon>Pezizomycotina</taxon>
        <taxon>Sordariomycetes</taxon>
        <taxon>Sordariomycetidae</taxon>
        <taxon>Magnaporthales</taxon>
        <taxon>Magnaporthaceae</taxon>
        <taxon>Magnaporthiopsis</taxon>
    </lineage>
</organism>
<gene>
    <name evidence="3" type="ORF">MAPG_08999</name>
</gene>
<keyword evidence="2" id="KW-0732">Signal</keyword>
<name>A0A0C4E8T0_MAGP6</name>
<evidence type="ECO:0000256" key="1">
    <source>
        <dbReference type="SAM" id="MobiDB-lite"/>
    </source>
</evidence>
<feature type="compositionally biased region" description="Basic and acidic residues" evidence="1">
    <location>
        <begin position="167"/>
        <end position="177"/>
    </location>
</feature>
<reference evidence="4" key="4">
    <citation type="journal article" date="2015" name="G3 (Bethesda)">
        <title>Genome sequences of three phytopathogenic species of the Magnaporthaceae family of fungi.</title>
        <authorList>
            <person name="Okagaki L.H."/>
            <person name="Nunes C.C."/>
            <person name="Sailsbery J."/>
            <person name="Clay B."/>
            <person name="Brown D."/>
            <person name="John T."/>
            <person name="Oh Y."/>
            <person name="Young N."/>
            <person name="Fitzgerald M."/>
            <person name="Haas B.J."/>
            <person name="Zeng Q."/>
            <person name="Young S."/>
            <person name="Adiconis X."/>
            <person name="Fan L."/>
            <person name="Levin J.Z."/>
            <person name="Mitchell T.K."/>
            <person name="Okubara P.A."/>
            <person name="Farman M.L."/>
            <person name="Kohn L.M."/>
            <person name="Birren B."/>
            <person name="Ma L.-J."/>
            <person name="Dean R.A."/>
        </authorList>
    </citation>
    <scope>NUCLEOTIDE SEQUENCE</scope>
    <source>
        <strain evidence="4">ATCC 64411 / 73-15</strain>
    </source>
</reference>
<feature type="region of interest" description="Disordered" evidence="1">
    <location>
        <begin position="135"/>
        <end position="177"/>
    </location>
</feature>
<feature type="chain" id="PRO_5009385856" evidence="2">
    <location>
        <begin position="21"/>
        <end position="332"/>
    </location>
</feature>
<sequence>MRLTICFGLVLGLGLSATAAQIVGSWTMVGLNKACEDFVTVNHSGPLCTYQFRISETAEAAPPLLWCTVSAQSFDAEGKNTTFDGALCREGGAASLYRVHGLWNQNGFITLSVVNTDERVYSNFPYKDRDLEDYKKAPTRTEPSYKLNYRGQPADDGEGDAASSSPLDRDDGFADPRRLAPITGRRLRVGNEPATAQGGCDPNVWIVRNLSRTGVFSEILMHPRPKTADARPVMQTVLFRFDMVRCDDAIHCKFEALGNNFKTVDIKYDNFSDVPCENETDINVSWGYKPDTDGGIMTLKDVSQRRRAFLGWDNVNSRVRIEEEASGVSEVY</sequence>
<dbReference type="EMBL" id="ADBL01002203">
    <property type="status" value="NOT_ANNOTATED_CDS"/>
    <property type="molecule type" value="Genomic_DNA"/>
</dbReference>
<dbReference type="AlphaFoldDB" id="A0A0C4E8T0"/>
<evidence type="ECO:0000256" key="2">
    <source>
        <dbReference type="SAM" id="SignalP"/>
    </source>
</evidence>
<dbReference type="eggNOG" id="ENOG502RGCY">
    <property type="taxonomic scope" value="Eukaryota"/>
</dbReference>
<reference evidence="3" key="3">
    <citation type="submission" date="2011-03" db="EMBL/GenBank/DDBJ databases">
        <title>Annotation of Magnaporthe poae ATCC 64411.</title>
        <authorList>
            <person name="Ma L.-J."/>
            <person name="Dead R."/>
            <person name="Young S.K."/>
            <person name="Zeng Q."/>
            <person name="Gargeya S."/>
            <person name="Fitzgerald M."/>
            <person name="Haas B."/>
            <person name="Abouelleil A."/>
            <person name="Alvarado L."/>
            <person name="Arachchi H.M."/>
            <person name="Berlin A."/>
            <person name="Brown A."/>
            <person name="Chapman S.B."/>
            <person name="Chen Z."/>
            <person name="Dunbar C."/>
            <person name="Freedman E."/>
            <person name="Gearin G."/>
            <person name="Gellesch M."/>
            <person name="Goldberg J."/>
            <person name="Griggs A."/>
            <person name="Gujja S."/>
            <person name="Heiman D."/>
            <person name="Howarth C."/>
            <person name="Larson L."/>
            <person name="Lui A."/>
            <person name="MacDonald P.J.P."/>
            <person name="Mehta T."/>
            <person name="Montmayeur A."/>
            <person name="Murphy C."/>
            <person name="Neiman D."/>
            <person name="Pearson M."/>
            <person name="Priest M."/>
            <person name="Roberts A."/>
            <person name="Saif S."/>
            <person name="Shea T."/>
            <person name="Shenoy N."/>
            <person name="Sisk P."/>
            <person name="Stolte C."/>
            <person name="Sykes S."/>
            <person name="Yandava C."/>
            <person name="Wortman J."/>
            <person name="Nusbaum C."/>
            <person name="Birren B."/>
        </authorList>
    </citation>
    <scope>NUCLEOTIDE SEQUENCE</scope>
    <source>
        <strain evidence="3">ATCC 64411</strain>
    </source>
</reference>
<reference evidence="3" key="2">
    <citation type="submission" date="2010-05" db="EMBL/GenBank/DDBJ databases">
        <title>The Genome Sequence of Magnaporthe poae strain ATCC 64411.</title>
        <authorList>
            <consortium name="The Broad Institute Genome Sequencing Platform"/>
            <consortium name="Broad Institute Genome Sequencing Center for Infectious Disease"/>
            <person name="Ma L.-J."/>
            <person name="Dead R."/>
            <person name="Young S."/>
            <person name="Zeng Q."/>
            <person name="Koehrsen M."/>
            <person name="Alvarado L."/>
            <person name="Berlin A."/>
            <person name="Chapman S.B."/>
            <person name="Chen Z."/>
            <person name="Freedman E."/>
            <person name="Gellesch M."/>
            <person name="Goldberg J."/>
            <person name="Griggs A."/>
            <person name="Gujja S."/>
            <person name="Heilman E.R."/>
            <person name="Heiman D."/>
            <person name="Hepburn T."/>
            <person name="Howarth C."/>
            <person name="Jen D."/>
            <person name="Larson L."/>
            <person name="Mehta T."/>
            <person name="Neiman D."/>
            <person name="Pearson M."/>
            <person name="Roberts A."/>
            <person name="Saif S."/>
            <person name="Shea T."/>
            <person name="Shenoy N."/>
            <person name="Sisk P."/>
            <person name="Stolte C."/>
            <person name="Sykes S."/>
            <person name="Walk T."/>
            <person name="White J."/>
            <person name="Yandava C."/>
            <person name="Haas B."/>
            <person name="Nusbaum C."/>
            <person name="Birren B."/>
        </authorList>
    </citation>
    <scope>NUCLEOTIDE SEQUENCE</scope>
    <source>
        <strain evidence="3">ATCC 64411</strain>
    </source>
</reference>
<protein>
    <submittedName>
        <fullName evidence="3 4">Uncharacterized protein</fullName>
    </submittedName>
</protein>
<dbReference type="Proteomes" id="UP000011715">
    <property type="component" value="Unassembled WGS sequence"/>
</dbReference>
<keyword evidence="5" id="KW-1185">Reference proteome</keyword>
<dbReference type="EnsemblFungi" id="MAPG_08999T0">
    <property type="protein sequence ID" value="MAPG_08999T0"/>
    <property type="gene ID" value="MAPG_08999"/>
</dbReference>
<dbReference type="STRING" id="644358.A0A0C4E8T0"/>
<dbReference type="EMBL" id="GL876974">
    <property type="protein sequence ID" value="KLU90032.1"/>
    <property type="molecule type" value="Genomic_DNA"/>
</dbReference>
<evidence type="ECO:0000313" key="5">
    <source>
        <dbReference type="Proteomes" id="UP000011715"/>
    </source>
</evidence>
<proteinExistence type="predicted"/>
<feature type="signal peptide" evidence="2">
    <location>
        <begin position="1"/>
        <end position="20"/>
    </location>
</feature>
<accession>A0A0C4E8T0</accession>
<evidence type="ECO:0000313" key="4">
    <source>
        <dbReference type="EnsemblFungi" id="MAPG_08999T0"/>
    </source>
</evidence>
<evidence type="ECO:0000313" key="3">
    <source>
        <dbReference type="EMBL" id="KLU90032.1"/>
    </source>
</evidence>